<dbReference type="AlphaFoldDB" id="A0A2P5EYS3"/>
<evidence type="ECO:0000313" key="2">
    <source>
        <dbReference type="EMBL" id="PON90680.1"/>
    </source>
</evidence>
<dbReference type="InParanoid" id="A0A2P5EYS3"/>
<dbReference type="InterPro" id="IPR017451">
    <property type="entry name" value="F-box-assoc_interact_dom"/>
</dbReference>
<dbReference type="OrthoDB" id="610337at2759"/>
<reference evidence="3" key="1">
    <citation type="submission" date="2016-06" db="EMBL/GenBank/DDBJ databases">
        <title>Parallel loss of symbiosis genes in relatives of nitrogen-fixing non-legume Parasponia.</title>
        <authorList>
            <person name="Van Velzen R."/>
            <person name="Holmer R."/>
            <person name="Bu F."/>
            <person name="Rutten L."/>
            <person name="Van Zeijl A."/>
            <person name="Liu W."/>
            <person name="Santuari L."/>
            <person name="Cao Q."/>
            <person name="Sharma T."/>
            <person name="Shen D."/>
            <person name="Roswanjaya Y."/>
            <person name="Wardhani T."/>
            <person name="Kalhor M.S."/>
            <person name="Jansen J."/>
            <person name="Van den Hoogen J."/>
            <person name="Gungor B."/>
            <person name="Hartog M."/>
            <person name="Hontelez J."/>
            <person name="Verver J."/>
            <person name="Yang W.-C."/>
            <person name="Schijlen E."/>
            <person name="Repin R."/>
            <person name="Schilthuizen M."/>
            <person name="Schranz E."/>
            <person name="Heidstra R."/>
            <person name="Miyata K."/>
            <person name="Fedorova E."/>
            <person name="Kohlen W."/>
            <person name="Bisseling T."/>
            <person name="Smit S."/>
            <person name="Geurts R."/>
        </authorList>
    </citation>
    <scope>NUCLEOTIDE SEQUENCE [LARGE SCALE GENOMIC DNA]</scope>
    <source>
        <strain evidence="3">cv. RG33-2</strain>
    </source>
</reference>
<feature type="domain" description="F-box associated beta-propeller type 3" evidence="1">
    <location>
        <begin position="127"/>
        <end position="329"/>
    </location>
</feature>
<dbReference type="STRING" id="63057.A0A2P5EYS3"/>
<dbReference type="Pfam" id="PF08268">
    <property type="entry name" value="FBA_3"/>
    <property type="match status" value="1"/>
</dbReference>
<sequence>MADLPTPILVEIFLKLSAKSVIMSKSACPLIRAVDKSLISRTLYLFDEPEDNAGLDLEDCSCEFGSDRFEKCGRCHISLKLNSKLKIPLRNARLALDKQADFDATNPVKGGTRRKRCDRLYLKPRDHRCSIVNSCNGLLCLSDPLSNEPVAICNPITGEFVFLPKPRRCENDDTFIDCELGFSPKNNQYKVVRIFSRWRLSDPHFGLKLYHSTVAEVHTLGTNSWRRIGNAPHSKYKLAFPTYRNGFLHWFCVSYKIPSCIISFDLDNEQFQPVPPPCFLEGGLMSYVSLGVLRGCLCVCAATSSFYPFDLWIMQEYGVGESWTNVVSIASGDEMRAYAIAHIPSFALLKDILMGTNVEVLNINSRCGKLKLPGETKAVLLEGKQEGDSSDSDSLYRKRELWYDYWWTKCSDINY</sequence>
<dbReference type="Proteomes" id="UP000237000">
    <property type="component" value="Unassembled WGS sequence"/>
</dbReference>
<proteinExistence type="predicted"/>
<evidence type="ECO:0000313" key="3">
    <source>
        <dbReference type="Proteomes" id="UP000237000"/>
    </source>
</evidence>
<dbReference type="InterPro" id="IPR013187">
    <property type="entry name" value="F-box-assoc_dom_typ3"/>
</dbReference>
<dbReference type="NCBIfam" id="TIGR01640">
    <property type="entry name" value="F_box_assoc_1"/>
    <property type="match status" value="1"/>
</dbReference>
<dbReference type="PANTHER" id="PTHR31672:SF13">
    <property type="entry name" value="F-BOX PROTEIN CPR30-LIKE"/>
    <property type="match status" value="1"/>
</dbReference>
<dbReference type="PANTHER" id="PTHR31672">
    <property type="entry name" value="BNACNNG10540D PROTEIN"/>
    <property type="match status" value="1"/>
</dbReference>
<evidence type="ECO:0000259" key="1">
    <source>
        <dbReference type="Pfam" id="PF08268"/>
    </source>
</evidence>
<gene>
    <name evidence="2" type="ORF">TorRG33x02_135370</name>
</gene>
<dbReference type="EMBL" id="JXTC01000081">
    <property type="protein sequence ID" value="PON90680.1"/>
    <property type="molecule type" value="Genomic_DNA"/>
</dbReference>
<organism evidence="2 3">
    <name type="scientific">Trema orientale</name>
    <name type="common">Charcoal tree</name>
    <name type="synonym">Celtis orientalis</name>
    <dbReference type="NCBI Taxonomy" id="63057"/>
    <lineage>
        <taxon>Eukaryota</taxon>
        <taxon>Viridiplantae</taxon>
        <taxon>Streptophyta</taxon>
        <taxon>Embryophyta</taxon>
        <taxon>Tracheophyta</taxon>
        <taxon>Spermatophyta</taxon>
        <taxon>Magnoliopsida</taxon>
        <taxon>eudicotyledons</taxon>
        <taxon>Gunneridae</taxon>
        <taxon>Pentapetalae</taxon>
        <taxon>rosids</taxon>
        <taxon>fabids</taxon>
        <taxon>Rosales</taxon>
        <taxon>Cannabaceae</taxon>
        <taxon>Trema</taxon>
    </lineage>
</organism>
<dbReference type="InterPro" id="IPR050796">
    <property type="entry name" value="SCF_F-box_component"/>
</dbReference>
<protein>
    <submittedName>
        <fullName evidence="2">F-box associated domain</fullName>
    </submittedName>
</protein>
<comment type="caution">
    <text evidence="2">The sequence shown here is derived from an EMBL/GenBank/DDBJ whole genome shotgun (WGS) entry which is preliminary data.</text>
</comment>
<keyword evidence="3" id="KW-1185">Reference proteome</keyword>
<accession>A0A2P5EYS3</accession>
<name>A0A2P5EYS3_TREOI</name>